<proteinExistence type="predicted"/>
<accession>A0A2M8LR73</accession>
<dbReference type="Proteomes" id="UP000230407">
    <property type="component" value="Unassembled WGS sequence"/>
</dbReference>
<evidence type="ECO:0000313" key="3">
    <source>
        <dbReference type="Proteomes" id="UP000230407"/>
    </source>
</evidence>
<sequence>MPAPHAGDLTTGTEHTWSMAAPFPDDPVPFGGKVAGLGGLGFGVSTWNGVPYDVGWTQHVPSDESFGANIVATDSVDHSGYWEDGSVSTVNQALIVTGNYGEVSRE</sequence>
<reference evidence="2 3" key="1">
    <citation type="submission" date="2017-11" db="EMBL/GenBank/DDBJ databases">
        <title>Streptomyces carmine sp. nov., a novel actinomycete isolated from Sophora alopecuroides in Xinjiang, China.</title>
        <authorList>
            <person name="Wang Y."/>
            <person name="Luo X."/>
            <person name="Wan C."/>
            <person name="Zhang L."/>
        </authorList>
    </citation>
    <scope>NUCLEOTIDE SEQUENCE [LARGE SCALE GENOMIC DNA]</scope>
    <source>
        <strain evidence="2 3">TRM SA0054</strain>
    </source>
</reference>
<dbReference type="AlphaFoldDB" id="A0A2M8LR73"/>
<organism evidence="2 3">
    <name type="scientific">Streptomyces carminius</name>
    <dbReference type="NCBI Taxonomy" id="2665496"/>
    <lineage>
        <taxon>Bacteria</taxon>
        <taxon>Bacillati</taxon>
        <taxon>Actinomycetota</taxon>
        <taxon>Actinomycetes</taxon>
        <taxon>Kitasatosporales</taxon>
        <taxon>Streptomycetaceae</taxon>
        <taxon>Streptomyces</taxon>
    </lineage>
</organism>
<dbReference type="RefSeq" id="WP_100205071.1">
    <property type="nucleotide sequence ID" value="NZ_PGGW01000069.1"/>
</dbReference>
<protein>
    <submittedName>
        <fullName evidence="2">Uncharacterized protein</fullName>
    </submittedName>
</protein>
<name>A0A2M8LR73_9ACTN</name>
<comment type="caution">
    <text evidence="2">The sequence shown here is derived from an EMBL/GenBank/DDBJ whole genome shotgun (WGS) entry which is preliminary data.</text>
</comment>
<dbReference type="EMBL" id="PGGW01000069">
    <property type="protein sequence ID" value="PJE94461.1"/>
    <property type="molecule type" value="Genomic_DNA"/>
</dbReference>
<gene>
    <name evidence="2" type="ORF">CUT44_30030</name>
</gene>
<feature type="region of interest" description="Disordered" evidence="1">
    <location>
        <begin position="1"/>
        <end position="23"/>
    </location>
</feature>
<evidence type="ECO:0000256" key="1">
    <source>
        <dbReference type="SAM" id="MobiDB-lite"/>
    </source>
</evidence>
<evidence type="ECO:0000313" key="2">
    <source>
        <dbReference type="EMBL" id="PJE94461.1"/>
    </source>
</evidence>
<keyword evidence="3" id="KW-1185">Reference proteome</keyword>